<organism evidence="5">
    <name type="scientific">Florenciella parvula</name>
    <dbReference type="NCBI Taxonomy" id="236787"/>
    <lineage>
        <taxon>Eukaryota</taxon>
        <taxon>Sar</taxon>
        <taxon>Stramenopiles</taxon>
        <taxon>Ochrophyta</taxon>
        <taxon>Dictyochophyceae</taxon>
        <taxon>Florenciellales</taxon>
        <taxon>Florenciella</taxon>
    </lineage>
</organism>
<gene>
    <name evidence="5" type="ORF">FPAR1323_LOCUS5016</name>
</gene>
<dbReference type="Gene3D" id="2.10.25.10">
    <property type="entry name" value="Laminin"/>
    <property type="match status" value="4"/>
</dbReference>
<keyword evidence="1 2" id="KW-1015">Disulfide bond</keyword>
<dbReference type="AlphaFoldDB" id="A0A7S2FKN6"/>
<dbReference type="PROSITE" id="PS50026">
    <property type="entry name" value="EGF_3"/>
    <property type="match status" value="2"/>
</dbReference>
<dbReference type="PROSITE" id="PS01186">
    <property type="entry name" value="EGF_2"/>
    <property type="match status" value="2"/>
</dbReference>
<evidence type="ECO:0000256" key="1">
    <source>
        <dbReference type="ARBA" id="ARBA00023157"/>
    </source>
</evidence>
<keyword evidence="2" id="KW-0245">EGF-like domain</keyword>
<evidence type="ECO:0000313" key="5">
    <source>
        <dbReference type="EMBL" id="CAD9401289.1"/>
    </source>
</evidence>
<dbReference type="Pfam" id="PF07974">
    <property type="entry name" value="EGF_2"/>
    <property type="match status" value="1"/>
</dbReference>
<protein>
    <recommendedName>
        <fullName evidence="4">EGF-like domain-containing protein</fullName>
    </recommendedName>
</protein>
<name>A0A7S2FKN6_9STRA</name>
<dbReference type="SMART" id="SM00181">
    <property type="entry name" value="EGF"/>
    <property type="match status" value="5"/>
</dbReference>
<evidence type="ECO:0000259" key="4">
    <source>
        <dbReference type="PROSITE" id="PS50026"/>
    </source>
</evidence>
<feature type="disulfide bond" evidence="2">
    <location>
        <begin position="34"/>
        <end position="44"/>
    </location>
</feature>
<dbReference type="EMBL" id="HBGT01009174">
    <property type="protein sequence ID" value="CAD9401289.1"/>
    <property type="molecule type" value="Transcribed_RNA"/>
</dbReference>
<dbReference type="InterPro" id="IPR013111">
    <property type="entry name" value="EGF_extracell"/>
</dbReference>
<dbReference type="PANTHER" id="PTHR24032">
    <property type="entry name" value="EGF-LIKE DOMAIN-CONTAINING PROTEIN-RELATED-RELATED"/>
    <property type="match status" value="1"/>
</dbReference>
<feature type="disulfide bond" evidence="2">
    <location>
        <begin position="53"/>
        <end position="62"/>
    </location>
</feature>
<comment type="caution">
    <text evidence="2">Lacks conserved residue(s) required for the propagation of feature annotation.</text>
</comment>
<dbReference type="PROSITE" id="PS00022">
    <property type="entry name" value="EGF_1"/>
    <property type="match status" value="2"/>
</dbReference>
<dbReference type="InterPro" id="IPR053331">
    <property type="entry name" value="EGF-like_comC"/>
</dbReference>
<evidence type="ECO:0000256" key="3">
    <source>
        <dbReference type="SAM" id="SignalP"/>
    </source>
</evidence>
<sequence>MGGLRRSRPRVLALLQTAGVLLISSVRDATAQPCPNLCNAHGQCSDPDGVCDCYEGWTGADCSLMICPYGPAWADKAVSVDTAHQDMECSNRGLCNRGTGVCSCEDDRFEGAACERKSCSSDCLTVGRCLSMEYYASQKDPGEGTVYTYEDIWDAEMMYGCVCDDGYFGPDCSLRECPSGDDPLTGTTSDTYNGVQYNEKQVITCTASGGTFTLAFRGETTDNIPYDATADEVLDYFEELSTVTNDFYTAVDVDFDDDAACSVSGNKFTIEFLQDFGNLPLIVADSSNLKMSIATSSAKMTIATTKDGSKEDHDCSDRGICDYTTGICSCSTGYDTSDGYGNEGQRGDCGYATASVTACPGETSCTGHGTCEGTPTYACQCSNGYTGADCSLYTCPYGNSWFSLPTDDEESHLTTGKAECADMGLCDRTTGACSCMDGFEGAACDTMSCPGDPACNDHGDCLSMSALAEAATSNGDALDLTYGATPNDPDTWDFEMIQGCDCDDGYFGYDCSLMSCPYGDDPMTKYQFNEVHEITCETDDDDDGYFTLTFREETTASISVSAGADDVEAALEALDSITYVDVYFDAGLKDDDATGTVCSSSETTFYVEFKYPTDDVPLMTYAASGPTISIKEYQAGTKEYIECSGRGLCDYTTGLCSCFTGYGASDGQGSEGLLDNCGYVLPIAGTD</sequence>
<reference evidence="5" key="1">
    <citation type="submission" date="2021-01" db="EMBL/GenBank/DDBJ databases">
        <authorList>
            <person name="Corre E."/>
            <person name="Pelletier E."/>
            <person name="Niang G."/>
            <person name="Scheremetjew M."/>
            <person name="Finn R."/>
            <person name="Kale V."/>
            <person name="Holt S."/>
            <person name="Cochrane G."/>
            <person name="Meng A."/>
            <person name="Brown T."/>
            <person name="Cohen L."/>
        </authorList>
    </citation>
    <scope>NUCLEOTIDE SEQUENCE</scope>
    <source>
        <strain evidence="5">RCC1693</strain>
    </source>
</reference>
<dbReference type="InterPro" id="IPR000742">
    <property type="entry name" value="EGF"/>
</dbReference>
<dbReference type="PRINTS" id="PR00011">
    <property type="entry name" value="EGFLAMININ"/>
</dbReference>
<feature type="domain" description="EGF-like" evidence="4">
    <location>
        <begin position="355"/>
        <end position="391"/>
    </location>
</feature>
<feature type="disulfide bond" evidence="2">
    <location>
        <begin position="381"/>
        <end position="390"/>
    </location>
</feature>
<evidence type="ECO:0000256" key="2">
    <source>
        <dbReference type="PROSITE-ProRule" id="PRU00076"/>
    </source>
</evidence>
<proteinExistence type="predicted"/>
<dbReference type="Pfam" id="PF23106">
    <property type="entry name" value="EGF_Teneurin"/>
    <property type="match status" value="1"/>
</dbReference>
<accession>A0A7S2FKN6</accession>
<feature type="chain" id="PRO_5030941788" description="EGF-like domain-containing protein" evidence="3">
    <location>
        <begin position="32"/>
        <end position="687"/>
    </location>
</feature>
<feature type="domain" description="EGF-like" evidence="4">
    <location>
        <begin position="30"/>
        <end position="63"/>
    </location>
</feature>
<feature type="signal peptide" evidence="3">
    <location>
        <begin position="1"/>
        <end position="31"/>
    </location>
</feature>
<keyword evidence="3" id="KW-0732">Signal</keyword>